<dbReference type="Proteomes" id="UP000299102">
    <property type="component" value="Unassembled WGS sequence"/>
</dbReference>
<feature type="region of interest" description="Disordered" evidence="1">
    <location>
        <begin position="1"/>
        <end position="23"/>
    </location>
</feature>
<reference evidence="2 3" key="1">
    <citation type="journal article" date="2019" name="Commun. Biol.">
        <title>The bagworm genome reveals a unique fibroin gene that provides high tensile strength.</title>
        <authorList>
            <person name="Kono N."/>
            <person name="Nakamura H."/>
            <person name="Ohtoshi R."/>
            <person name="Tomita M."/>
            <person name="Numata K."/>
            <person name="Arakawa K."/>
        </authorList>
    </citation>
    <scope>NUCLEOTIDE SEQUENCE [LARGE SCALE GENOMIC DNA]</scope>
</reference>
<dbReference type="EMBL" id="BGZK01000103">
    <property type="protein sequence ID" value="GBP19004.1"/>
    <property type="molecule type" value="Genomic_DNA"/>
</dbReference>
<evidence type="ECO:0000256" key="1">
    <source>
        <dbReference type="SAM" id="MobiDB-lite"/>
    </source>
</evidence>
<dbReference type="OrthoDB" id="7477923at2759"/>
<comment type="caution">
    <text evidence="2">The sequence shown here is derived from an EMBL/GenBank/DDBJ whole genome shotgun (WGS) entry which is preliminary data.</text>
</comment>
<feature type="region of interest" description="Disordered" evidence="1">
    <location>
        <begin position="48"/>
        <end position="97"/>
    </location>
</feature>
<name>A0A4C1TYW0_EUMVA</name>
<evidence type="ECO:0000313" key="3">
    <source>
        <dbReference type="Proteomes" id="UP000299102"/>
    </source>
</evidence>
<evidence type="ECO:0000313" key="2">
    <source>
        <dbReference type="EMBL" id="GBP19004.1"/>
    </source>
</evidence>
<protein>
    <submittedName>
        <fullName evidence="2">Uncharacterized protein</fullName>
    </submittedName>
</protein>
<dbReference type="AlphaFoldDB" id="A0A4C1TYW0"/>
<proteinExistence type="predicted"/>
<sequence length="222" mass="24406">MDPVTSGFPPKKPKRHPTFLKPYPQTRLSRFMMPQQAGESYLKPSITSQGAVVEKPDKAAAPVATKNTHKKKSDESEVTTPRTFAPRGPKPPPVFVQNKDRWTELSRKCAEKNIQLSVSLGVPREIPHEVVKEDLRFQNLPVQSVRRIGNYGIAQCTCNKNTDGPPACVLCKQKGHGQLPKMPSFSETSNRGVRAAPSAHARGLSHIKLRPCSGGITGSRPQ</sequence>
<organism evidence="2 3">
    <name type="scientific">Eumeta variegata</name>
    <name type="common">Bagworm moth</name>
    <name type="synonym">Eumeta japonica</name>
    <dbReference type="NCBI Taxonomy" id="151549"/>
    <lineage>
        <taxon>Eukaryota</taxon>
        <taxon>Metazoa</taxon>
        <taxon>Ecdysozoa</taxon>
        <taxon>Arthropoda</taxon>
        <taxon>Hexapoda</taxon>
        <taxon>Insecta</taxon>
        <taxon>Pterygota</taxon>
        <taxon>Neoptera</taxon>
        <taxon>Endopterygota</taxon>
        <taxon>Lepidoptera</taxon>
        <taxon>Glossata</taxon>
        <taxon>Ditrysia</taxon>
        <taxon>Tineoidea</taxon>
        <taxon>Psychidae</taxon>
        <taxon>Oiketicinae</taxon>
        <taxon>Eumeta</taxon>
    </lineage>
</organism>
<gene>
    <name evidence="2" type="ORF">EVAR_78473_1</name>
</gene>
<accession>A0A4C1TYW0</accession>
<keyword evidence="3" id="KW-1185">Reference proteome</keyword>